<gene>
    <name evidence="1" type="ORF">NPIL_362301</name>
</gene>
<comment type="caution">
    <text evidence="1">The sequence shown here is derived from an EMBL/GenBank/DDBJ whole genome shotgun (WGS) entry which is preliminary data.</text>
</comment>
<reference evidence="1" key="1">
    <citation type="submission" date="2020-08" db="EMBL/GenBank/DDBJ databases">
        <title>Multicomponent nature underlies the extraordinary mechanical properties of spider dragline silk.</title>
        <authorList>
            <person name="Kono N."/>
            <person name="Nakamura H."/>
            <person name="Mori M."/>
            <person name="Yoshida Y."/>
            <person name="Ohtoshi R."/>
            <person name="Malay A.D."/>
            <person name="Moran D.A.P."/>
            <person name="Tomita M."/>
            <person name="Numata K."/>
            <person name="Arakawa K."/>
        </authorList>
    </citation>
    <scope>NUCLEOTIDE SEQUENCE</scope>
</reference>
<dbReference type="AlphaFoldDB" id="A0A8X6MY13"/>
<sequence length="78" mass="8450">MAKRCSRGRLGESLLCSRAEVMAETPGERGLKSGQLSGVGVLVCFECAGQVKSSKIIVFCCIVEDYENQHLKKNLTVS</sequence>
<evidence type="ECO:0000313" key="2">
    <source>
        <dbReference type="Proteomes" id="UP000887013"/>
    </source>
</evidence>
<protein>
    <submittedName>
        <fullName evidence="1">Uncharacterized protein</fullName>
    </submittedName>
</protein>
<accession>A0A8X6MY13</accession>
<proteinExistence type="predicted"/>
<name>A0A8X6MY13_NEPPI</name>
<evidence type="ECO:0000313" key="1">
    <source>
        <dbReference type="EMBL" id="GFS83659.1"/>
    </source>
</evidence>
<dbReference type="EMBL" id="BMAW01003446">
    <property type="protein sequence ID" value="GFS83659.1"/>
    <property type="molecule type" value="Genomic_DNA"/>
</dbReference>
<dbReference type="Proteomes" id="UP000887013">
    <property type="component" value="Unassembled WGS sequence"/>
</dbReference>
<keyword evidence="2" id="KW-1185">Reference proteome</keyword>
<organism evidence="1 2">
    <name type="scientific">Nephila pilipes</name>
    <name type="common">Giant wood spider</name>
    <name type="synonym">Nephila maculata</name>
    <dbReference type="NCBI Taxonomy" id="299642"/>
    <lineage>
        <taxon>Eukaryota</taxon>
        <taxon>Metazoa</taxon>
        <taxon>Ecdysozoa</taxon>
        <taxon>Arthropoda</taxon>
        <taxon>Chelicerata</taxon>
        <taxon>Arachnida</taxon>
        <taxon>Araneae</taxon>
        <taxon>Araneomorphae</taxon>
        <taxon>Entelegynae</taxon>
        <taxon>Araneoidea</taxon>
        <taxon>Nephilidae</taxon>
        <taxon>Nephila</taxon>
    </lineage>
</organism>